<gene>
    <name evidence="2" type="ORF">JMJ35_001898</name>
</gene>
<evidence type="ECO:0000256" key="1">
    <source>
        <dbReference type="SAM" id="Phobius"/>
    </source>
</evidence>
<organism evidence="2 3">
    <name type="scientific">Cladonia borealis</name>
    <dbReference type="NCBI Taxonomy" id="184061"/>
    <lineage>
        <taxon>Eukaryota</taxon>
        <taxon>Fungi</taxon>
        <taxon>Dikarya</taxon>
        <taxon>Ascomycota</taxon>
        <taxon>Pezizomycotina</taxon>
        <taxon>Lecanoromycetes</taxon>
        <taxon>OSLEUM clade</taxon>
        <taxon>Lecanoromycetidae</taxon>
        <taxon>Lecanorales</taxon>
        <taxon>Lecanorineae</taxon>
        <taxon>Cladoniaceae</taxon>
        <taxon>Cladonia</taxon>
    </lineage>
</organism>
<keyword evidence="1" id="KW-0472">Membrane</keyword>
<protein>
    <submittedName>
        <fullName evidence="2">Uncharacterized protein</fullName>
    </submittedName>
</protein>
<dbReference type="Proteomes" id="UP001166286">
    <property type="component" value="Unassembled WGS sequence"/>
</dbReference>
<dbReference type="AlphaFoldDB" id="A0AA39V793"/>
<proteinExistence type="predicted"/>
<keyword evidence="1" id="KW-0812">Transmembrane</keyword>
<reference evidence="2" key="1">
    <citation type="submission" date="2023-03" db="EMBL/GenBank/DDBJ databases">
        <title>Complete genome of Cladonia borealis.</title>
        <authorList>
            <person name="Park H."/>
        </authorList>
    </citation>
    <scope>NUCLEOTIDE SEQUENCE</scope>
    <source>
        <strain evidence="2">ANT050790</strain>
    </source>
</reference>
<comment type="caution">
    <text evidence="2">The sequence shown here is derived from an EMBL/GenBank/DDBJ whole genome shotgun (WGS) entry which is preliminary data.</text>
</comment>
<feature type="transmembrane region" description="Helical" evidence="1">
    <location>
        <begin position="277"/>
        <end position="295"/>
    </location>
</feature>
<evidence type="ECO:0000313" key="2">
    <source>
        <dbReference type="EMBL" id="KAK0515864.1"/>
    </source>
</evidence>
<feature type="transmembrane region" description="Helical" evidence="1">
    <location>
        <begin position="243"/>
        <end position="265"/>
    </location>
</feature>
<evidence type="ECO:0000313" key="3">
    <source>
        <dbReference type="Proteomes" id="UP001166286"/>
    </source>
</evidence>
<keyword evidence="3" id="KW-1185">Reference proteome</keyword>
<accession>A0AA39V793</accession>
<dbReference type="EMBL" id="JAFEKC020000003">
    <property type="protein sequence ID" value="KAK0515864.1"/>
    <property type="molecule type" value="Genomic_DNA"/>
</dbReference>
<sequence>MKHDIAFTVIYVGLSTALTPSSFPSIPGPLAASATYDTAAAPPSPGPGESSGQWIDQIFDHADSTYNSPINNTLGFLGSAISNESSIATDSTVSEPGQKKRKRDYVEAYGLHESIWANDTSKIGYNISVDLSNCSTGLRLSTNIGVYTFTNGTITNDTTLKAMVTDLWSLRHSVNTPNTRYANHTALVAQQALDEANQVLGMGLICQNATSSANTSGVITTVDAPSEIIHAELRKLLANTWSYWVSVLLSSGVGAAGGATVAALMDLAFNGNVTTENVVQTGVVVAIAILVSGILSRMHEVGRLDNAARLPGAAQAVAVNMVNAANAIPGVPGAREAVVQNVWLGNARRAIQRIASRQRDLEQALSEVGVSVEGSAQAVEDALDVLEAGTAAVSGVGTSTEVRSCLSETEAVEAAEAVGHMSLADLNLETMEEIQEQLAGRSDDGSCGV</sequence>
<keyword evidence="1" id="KW-1133">Transmembrane helix</keyword>
<name>A0AA39V793_9LECA</name>